<evidence type="ECO:0000313" key="3">
    <source>
        <dbReference type="Proteomes" id="UP001386955"/>
    </source>
</evidence>
<comment type="caution">
    <text evidence="2">The sequence shown here is derived from an EMBL/GenBank/DDBJ whole genome shotgun (WGS) entry which is preliminary data.</text>
</comment>
<evidence type="ECO:0000313" key="2">
    <source>
        <dbReference type="EMBL" id="KAK7410482.1"/>
    </source>
</evidence>
<gene>
    <name evidence="2" type="ORF">VNO78_01289</name>
</gene>
<evidence type="ECO:0000256" key="1">
    <source>
        <dbReference type="SAM" id="Phobius"/>
    </source>
</evidence>
<dbReference type="EMBL" id="JAYMYS010000001">
    <property type="protein sequence ID" value="KAK7410482.1"/>
    <property type="molecule type" value="Genomic_DNA"/>
</dbReference>
<reference evidence="2 3" key="1">
    <citation type="submission" date="2024-01" db="EMBL/GenBank/DDBJ databases">
        <title>The genomes of 5 underutilized Papilionoideae crops provide insights into root nodulation and disease resistanc.</title>
        <authorList>
            <person name="Jiang F."/>
        </authorList>
    </citation>
    <scope>NUCLEOTIDE SEQUENCE [LARGE SCALE GENOMIC DNA]</scope>
    <source>
        <strain evidence="2">DUOXIRENSHENG_FW03</strain>
        <tissue evidence="2">Leaves</tissue>
    </source>
</reference>
<dbReference type="AlphaFoldDB" id="A0AAN9T1I9"/>
<keyword evidence="1" id="KW-0472">Membrane</keyword>
<keyword evidence="3" id="KW-1185">Reference proteome</keyword>
<name>A0AAN9T1I9_PSOTE</name>
<protein>
    <submittedName>
        <fullName evidence="2">Uncharacterized protein</fullName>
    </submittedName>
</protein>
<keyword evidence="1" id="KW-0812">Transmembrane</keyword>
<organism evidence="2 3">
    <name type="scientific">Psophocarpus tetragonolobus</name>
    <name type="common">Winged bean</name>
    <name type="synonym">Dolichos tetragonolobus</name>
    <dbReference type="NCBI Taxonomy" id="3891"/>
    <lineage>
        <taxon>Eukaryota</taxon>
        <taxon>Viridiplantae</taxon>
        <taxon>Streptophyta</taxon>
        <taxon>Embryophyta</taxon>
        <taxon>Tracheophyta</taxon>
        <taxon>Spermatophyta</taxon>
        <taxon>Magnoliopsida</taxon>
        <taxon>eudicotyledons</taxon>
        <taxon>Gunneridae</taxon>
        <taxon>Pentapetalae</taxon>
        <taxon>rosids</taxon>
        <taxon>fabids</taxon>
        <taxon>Fabales</taxon>
        <taxon>Fabaceae</taxon>
        <taxon>Papilionoideae</taxon>
        <taxon>50 kb inversion clade</taxon>
        <taxon>NPAAA clade</taxon>
        <taxon>indigoferoid/millettioid clade</taxon>
        <taxon>Phaseoleae</taxon>
        <taxon>Psophocarpus</taxon>
    </lineage>
</organism>
<feature type="transmembrane region" description="Helical" evidence="1">
    <location>
        <begin position="39"/>
        <end position="58"/>
    </location>
</feature>
<proteinExistence type="predicted"/>
<accession>A0AAN9T1I9</accession>
<dbReference type="Proteomes" id="UP001386955">
    <property type="component" value="Unassembled WGS sequence"/>
</dbReference>
<feature type="transmembrane region" description="Helical" evidence="1">
    <location>
        <begin position="92"/>
        <end position="112"/>
    </location>
</feature>
<keyword evidence="1" id="KW-1133">Transmembrane helix</keyword>
<sequence>MRPRAKEIFQNGSVSCAACVTCVDGGSRIQGQGVKSWNYVYVTVLLASLIHLLHFLICACTTSRLWPFGTLVFGMFLSFPISIWQFGQLANSLTLVLLIVWCLMGGIVLLPYRDSYYGTTMKNVWIEIIVVRIFGLNLKLRQLSTLHSVTIT</sequence>
<feature type="transmembrane region" description="Helical" evidence="1">
    <location>
        <begin position="65"/>
        <end position="86"/>
    </location>
</feature>